<dbReference type="GO" id="GO:0005044">
    <property type="term" value="F:scavenger receptor activity"/>
    <property type="evidence" value="ECO:0007669"/>
    <property type="project" value="TreeGrafter"/>
</dbReference>
<gene>
    <name evidence="8" type="ORF">OESDEN_18052</name>
</gene>
<protein>
    <recommendedName>
        <fullName evidence="10">CD36 family protein</fullName>
    </recommendedName>
</protein>
<keyword evidence="9" id="KW-1185">Reference proteome</keyword>
<dbReference type="PANTHER" id="PTHR11923">
    <property type="entry name" value="SCAVENGER RECEPTOR CLASS B TYPE-1 SR-B1"/>
    <property type="match status" value="1"/>
</dbReference>
<evidence type="ECO:0008006" key="10">
    <source>
        <dbReference type="Google" id="ProtNLM"/>
    </source>
</evidence>
<feature type="transmembrane region" description="Helical" evidence="7">
    <location>
        <begin position="7"/>
        <end position="31"/>
    </location>
</feature>
<reference evidence="8 9" key="1">
    <citation type="submission" date="2014-03" db="EMBL/GenBank/DDBJ databases">
        <title>Draft genome of the hookworm Oesophagostomum dentatum.</title>
        <authorList>
            <person name="Mitreva M."/>
        </authorList>
    </citation>
    <scope>NUCLEOTIDE SEQUENCE [LARGE SCALE GENOMIC DNA]</scope>
    <source>
        <strain evidence="8 9">OD-Hann</strain>
    </source>
</reference>
<dbReference type="InterPro" id="IPR002159">
    <property type="entry name" value="CD36_fam"/>
</dbReference>
<dbReference type="Proteomes" id="UP000053660">
    <property type="component" value="Unassembled WGS sequence"/>
</dbReference>
<keyword evidence="5 7" id="KW-0472">Membrane</keyword>
<organism evidence="8 9">
    <name type="scientific">Oesophagostomum dentatum</name>
    <name type="common">Nodular worm</name>
    <dbReference type="NCBI Taxonomy" id="61180"/>
    <lineage>
        <taxon>Eukaryota</taxon>
        <taxon>Metazoa</taxon>
        <taxon>Ecdysozoa</taxon>
        <taxon>Nematoda</taxon>
        <taxon>Chromadorea</taxon>
        <taxon>Rhabditida</taxon>
        <taxon>Rhabditina</taxon>
        <taxon>Rhabditomorpha</taxon>
        <taxon>Strongyloidea</taxon>
        <taxon>Strongylidae</taxon>
        <taxon>Oesophagostomum</taxon>
    </lineage>
</organism>
<evidence type="ECO:0000256" key="3">
    <source>
        <dbReference type="ARBA" id="ARBA00022692"/>
    </source>
</evidence>
<sequence length="222" mass="24589">MRKQQCVCGAISVVLFLVGAGLLIAGLVVVLKVFPDIVNSSVKSQKVLGLNSDGTLNDFTKTWATPTYISTMQYWAFDYQNTIGILNRAIYPDMDEKGPYAYDETIINSQIGFDESGEHMTYAQATRYVFNPEKSCPTCDPKKDTITIPDISFFVGMDQIFALIDQVLGNEKIAGICELLLKEKCGELATMIERELGIFLSVFKTGPFVTVVGAHHILIFFS</sequence>
<dbReference type="Pfam" id="PF01130">
    <property type="entry name" value="CD36"/>
    <property type="match status" value="1"/>
</dbReference>
<keyword evidence="6" id="KW-0325">Glycoprotein</keyword>
<accession>A0A0B1SED9</accession>
<evidence type="ECO:0000256" key="1">
    <source>
        <dbReference type="ARBA" id="ARBA00004370"/>
    </source>
</evidence>
<evidence type="ECO:0000256" key="5">
    <source>
        <dbReference type="ARBA" id="ARBA00023136"/>
    </source>
</evidence>
<comment type="subcellular location">
    <subcellularLocation>
        <location evidence="1">Membrane</location>
    </subcellularLocation>
</comment>
<proteinExistence type="inferred from homology"/>
<evidence type="ECO:0000313" key="9">
    <source>
        <dbReference type="Proteomes" id="UP000053660"/>
    </source>
</evidence>
<name>A0A0B1SED9_OESDE</name>
<dbReference type="GO" id="GO:0016020">
    <property type="term" value="C:membrane"/>
    <property type="evidence" value="ECO:0007669"/>
    <property type="project" value="UniProtKB-SubCell"/>
</dbReference>
<keyword evidence="4 7" id="KW-1133">Transmembrane helix</keyword>
<dbReference type="PANTHER" id="PTHR11923:SF105">
    <property type="entry name" value="PROTEIN CBR-SCAV-1"/>
    <property type="match status" value="1"/>
</dbReference>
<evidence type="ECO:0000256" key="4">
    <source>
        <dbReference type="ARBA" id="ARBA00022989"/>
    </source>
</evidence>
<evidence type="ECO:0000256" key="7">
    <source>
        <dbReference type="SAM" id="Phobius"/>
    </source>
</evidence>
<dbReference type="GO" id="GO:0005737">
    <property type="term" value="C:cytoplasm"/>
    <property type="evidence" value="ECO:0007669"/>
    <property type="project" value="TreeGrafter"/>
</dbReference>
<comment type="similarity">
    <text evidence="2">Belongs to the CD36 family.</text>
</comment>
<evidence type="ECO:0000256" key="2">
    <source>
        <dbReference type="ARBA" id="ARBA00010532"/>
    </source>
</evidence>
<keyword evidence="3 7" id="KW-0812">Transmembrane</keyword>
<dbReference type="AlphaFoldDB" id="A0A0B1SED9"/>
<dbReference type="EMBL" id="KN580908">
    <property type="protein sequence ID" value="KHJ82256.1"/>
    <property type="molecule type" value="Genomic_DNA"/>
</dbReference>
<evidence type="ECO:0000313" key="8">
    <source>
        <dbReference type="EMBL" id="KHJ82256.1"/>
    </source>
</evidence>
<evidence type="ECO:0000256" key="6">
    <source>
        <dbReference type="ARBA" id="ARBA00023180"/>
    </source>
</evidence>
<dbReference type="OrthoDB" id="18585at2759"/>